<dbReference type="PROSITE" id="PS01015">
    <property type="entry name" value="RIBOSOMAL_L19"/>
    <property type="match status" value="1"/>
</dbReference>
<dbReference type="InterPro" id="IPR001857">
    <property type="entry name" value="Ribosomal_bL19"/>
</dbReference>
<evidence type="ECO:0000256" key="6">
    <source>
        <dbReference type="RuleBase" id="RU000559"/>
    </source>
</evidence>
<dbReference type="RefSeq" id="WP_173085422.1">
    <property type="nucleotide sequence ID" value="NZ_BLTE01000013.1"/>
</dbReference>
<dbReference type="PANTHER" id="PTHR15680:SF9">
    <property type="entry name" value="LARGE RIBOSOMAL SUBUNIT PROTEIN BL19M"/>
    <property type="match status" value="1"/>
</dbReference>
<proteinExistence type="inferred from homology"/>
<dbReference type="NCBIfam" id="TIGR01024">
    <property type="entry name" value="rplS_bact"/>
    <property type="match status" value="1"/>
</dbReference>
<dbReference type="FunFam" id="2.30.30.790:FF:000001">
    <property type="entry name" value="50S ribosomal protein L19"/>
    <property type="match status" value="1"/>
</dbReference>
<dbReference type="HAMAP" id="MF_00402">
    <property type="entry name" value="Ribosomal_bL19"/>
    <property type="match status" value="1"/>
</dbReference>
<keyword evidence="8" id="KW-1185">Reference proteome</keyword>
<comment type="similarity">
    <text evidence="1 5 6">Belongs to the bacterial ribosomal protein bL19 family.</text>
</comment>
<dbReference type="InterPro" id="IPR008991">
    <property type="entry name" value="Translation_prot_SH3-like_sf"/>
</dbReference>
<dbReference type="SUPFAM" id="SSF50104">
    <property type="entry name" value="Translation proteins SH3-like domain"/>
    <property type="match status" value="1"/>
</dbReference>
<evidence type="ECO:0000256" key="4">
    <source>
        <dbReference type="ARBA" id="ARBA00035171"/>
    </source>
</evidence>
<dbReference type="GO" id="GO:0022625">
    <property type="term" value="C:cytosolic large ribosomal subunit"/>
    <property type="evidence" value="ECO:0007669"/>
    <property type="project" value="TreeGrafter"/>
</dbReference>
<dbReference type="PANTHER" id="PTHR15680">
    <property type="entry name" value="RIBOSOMAL PROTEIN L19"/>
    <property type="match status" value="1"/>
</dbReference>
<accession>A0A6V8LVB3</accession>
<evidence type="ECO:0000313" key="8">
    <source>
        <dbReference type="Proteomes" id="UP000494245"/>
    </source>
</evidence>
<dbReference type="PIRSF" id="PIRSF002191">
    <property type="entry name" value="Ribosomal_L19"/>
    <property type="match status" value="1"/>
</dbReference>
<dbReference type="EMBL" id="BLTE01000013">
    <property type="protein sequence ID" value="GFK94890.1"/>
    <property type="molecule type" value="Genomic_DNA"/>
</dbReference>
<comment type="caution">
    <text evidence="7">The sequence shown here is derived from an EMBL/GenBank/DDBJ whole genome shotgun (WGS) entry which is preliminary data.</text>
</comment>
<evidence type="ECO:0000256" key="2">
    <source>
        <dbReference type="ARBA" id="ARBA00022980"/>
    </source>
</evidence>
<evidence type="ECO:0000256" key="3">
    <source>
        <dbReference type="ARBA" id="ARBA00023274"/>
    </source>
</evidence>
<dbReference type="InterPro" id="IPR038657">
    <property type="entry name" value="Ribosomal_bL19_sf"/>
</dbReference>
<dbReference type="Gene3D" id="2.30.30.790">
    <property type="match status" value="1"/>
</dbReference>
<dbReference type="PRINTS" id="PR00061">
    <property type="entry name" value="RIBOSOMALL19"/>
</dbReference>
<reference evidence="7 8" key="2">
    <citation type="submission" date="2020-05" db="EMBL/GenBank/DDBJ databases">
        <title>Draft genome sequence of Desulfovibrio sp. strainFSS-1.</title>
        <authorList>
            <person name="Shimoshige H."/>
            <person name="Kobayashi H."/>
            <person name="Maekawa T."/>
        </authorList>
    </citation>
    <scope>NUCLEOTIDE SEQUENCE [LARGE SCALE GENOMIC DNA]</scope>
    <source>
        <strain evidence="7 8">SIID29052-01</strain>
    </source>
</reference>
<protein>
    <recommendedName>
        <fullName evidence="4 5">Large ribosomal subunit protein bL19</fullName>
    </recommendedName>
</protein>
<reference evidence="7 8" key="1">
    <citation type="submission" date="2020-04" db="EMBL/GenBank/DDBJ databases">
        <authorList>
            <consortium name="Desulfovibrio sp. FSS-1 genome sequencing consortium"/>
            <person name="Shimoshige H."/>
            <person name="Kobayashi H."/>
            <person name="Maekawa T."/>
        </authorList>
    </citation>
    <scope>NUCLEOTIDE SEQUENCE [LARGE SCALE GENOMIC DNA]</scope>
    <source>
        <strain evidence="7 8">SIID29052-01</strain>
    </source>
</reference>
<name>A0A6V8LVB3_9BACT</name>
<gene>
    <name evidence="5 7" type="primary">rplS</name>
    <name evidence="7" type="ORF">NNJEOMEG_02738</name>
</gene>
<dbReference type="GO" id="GO:0003735">
    <property type="term" value="F:structural constituent of ribosome"/>
    <property type="evidence" value="ECO:0007669"/>
    <property type="project" value="InterPro"/>
</dbReference>
<evidence type="ECO:0000256" key="1">
    <source>
        <dbReference type="ARBA" id="ARBA00005781"/>
    </source>
</evidence>
<dbReference type="GO" id="GO:0006412">
    <property type="term" value="P:translation"/>
    <property type="evidence" value="ECO:0007669"/>
    <property type="project" value="UniProtKB-UniRule"/>
</dbReference>
<evidence type="ECO:0000256" key="5">
    <source>
        <dbReference type="HAMAP-Rule" id="MF_00402"/>
    </source>
</evidence>
<dbReference type="Proteomes" id="UP000494245">
    <property type="component" value="Unassembled WGS sequence"/>
</dbReference>
<dbReference type="InterPro" id="IPR018257">
    <property type="entry name" value="Ribosomal_bL19_CS"/>
</dbReference>
<dbReference type="AlphaFoldDB" id="A0A6V8LVB3"/>
<comment type="function">
    <text evidence="5 6">This protein is located at the 30S-50S ribosomal subunit interface and may play a role in the structure and function of the aminoacyl-tRNA binding site.</text>
</comment>
<keyword evidence="3 5" id="KW-0687">Ribonucleoprotein</keyword>
<keyword evidence="2 5" id="KW-0689">Ribosomal protein</keyword>
<sequence length="117" mass="13806">MDIIRQIENEHIRLDMPQFKPGDTVKVHFRILEGEKERIQVFQGAVLRLRKGTTNSTFTVRKVSDGVGVERVFPMYSPFIERVEVITEGKVRRSRLYYLRKLRGKASRIKSKNDWNN</sequence>
<organism evidence="7 8">
    <name type="scientific">Fundidesulfovibrio magnetotacticus</name>
    <dbReference type="NCBI Taxonomy" id="2730080"/>
    <lineage>
        <taxon>Bacteria</taxon>
        <taxon>Pseudomonadati</taxon>
        <taxon>Thermodesulfobacteriota</taxon>
        <taxon>Desulfovibrionia</taxon>
        <taxon>Desulfovibrionales</taxon>
        <taxon>Desulfovibrionaceae</taxon>
        <taxon>Fundidesulfovibrio</taxon>
    </lineage>
</organism>
<evidence type="ECO:0000313" key="7">
    <source>
        <dbReference type="EMBL" id="GFK94890.1"/>
    </source>
</evidence>
<dbReference type="Pfam" id="PF01245">
    <property type="entry name" value="Ribosomal_L19"/>
    <property type="match status" value="1"/>
</dbReference>